<protein>
    <recommendedName>
        <fullName evidence="9">Amino-acid permease BAT1 homolog</fullName>
    </recommendedName>
</protein>
<dbReference type="OrthoDB" id="3257095at2759"/>
<feature type="transmembrane region" description="Helical" evidence="6">
    <location>
        <begin position="175"/>
        <end position="200"/>
    </location>
</feature>
<keyword evidence="3 6" id="KW-0812">Transmembrane</keyword>
<evidence type="ECO:0000313" key="8">
    <source>
        <dbReference type="Proteomes" id="UP000825935"/>
    </source>
</evidence>
<dbReference type="GO" id="GO:0022857">
    <property type="term" value="F:transmembrane transporter activity"/>
    <property type="evidence" value="ECO:0007669"/>
    <property type="project" value="InterPro"/>
</dbReference>
<dbReference type="Proteomes" id="UP000825935">
    <property type="component" value="Chromosome 12"/>
</dbReference>
<keyword evidence="5 6" id="KW-0472">Membrane</keyword>
<name>A0A8T2TR47_CERRI</name>
<dbReference type="PANTHER" id="PTHR45649:SF26">
    <property type="entry name" value="OS04G0435100 PROTEIN"/>
    <property type="match status" value="1"/>
</dbReference>
<feature type="transmembrane region" description="Helical" evidence="6">
    <location>
        <begin position="46"/>
        <end position="67"/>
    </location>
</feature>
<feature type="transmembrane region" description="Helical" evidence="6">
    <location>
        <begin position="206"/>
        <end position="224"/>
    </location>
</feature>
<feature type="transmembrane region" description="Helical" evidence="6">
    <location>
        <begin position="330"/>
        <end position="354"/>
    </location>
</feature>
<dbReference type="AlphaFoldDB" id="A0A8T2TR47"/>
<evidence type="ECO:0000256" key="4">
    <source>
        <dbReference type="ARBA" id="ARBA00022989"/>
    </source>
</evidence>
<evidence type="ECO:0000256" key="5">
    <source>
        <dbReference type="ARBA" id="ARBA00023136"/>
    </source>
</evidence>
<gene>
    <name evidence="7" type="ORF">KP509_12G079000</name>
</gene>
<feature type="transmembrane region" description="Helical" evidence="6">
    <location>
        <begin position="79"/>
        <end position="97"/>
    </location>
</feature>
<dbReference type="InterPro" id="IPR002293">
    <property type="entry name" value="AA/rel_permease1"/>
</dbReference>
<dbReference type="GO" id="GO:0016020">
    <property type="term" value="C:membrane"/>
    <property type="evidence" value="ECO:0007669"/>
    <property type="project" value="UniProtKB-SubCell"/>
</dbReference>
<organism evidence="7 8">
    <name type="scientific">Ceratopteris richardii</name>
    <name type="common">Triangle waterfern</name>
    <dbReference type="NCBI Taxonomy" id="49495"/>
    <lineage>
        <taxon>Eukaryota</taxon>
        <taxon>Viridiplantae</taxon>
        <taxon>Streptophyta</taxon>
        <taxon>Embryophyta</taxon>
        <taxon>Tracheophyta</taxon>
        <taxon>Polypodiopsida</taxon>
        <taxon>Polypodiidae</taxon>
        <taxon>Polypodiales</taxon>
        <taxon>Pteridineae</taxon>
        <taxon>Pteridaceae</taxon>
        <taxon>Parkerioideae</taxon>
        <taxon>Ceratopteris</taxon>
    </lineage>
</organism>
<proteinExistence type="predicted"/>
<evidence type="ECO:0000256" key="6">
    <source>
        <dbReference type="SAM" id="Phobius"/>
    </source>
</evidence>
<reference evidence="7" key="1">
    <citation type="submission" date="2021-08" db="EMBL/GenBank/DDBJ databases">
        <title>WGS assembly of Ceratopteris richardii.</title>
        <authorList>
            <person name="Marchant D.B."/>
            <person name="Chen G."/>
            <person name="Jenkins J."/>
            <person name="Shu S."/>
            <person name="Leebens-Mack J."/>
            <person name="Grimwood J."/>
            <person name="Schmutz J."/>
            <person name="Soltis P."/>
            <person name="Soltis D."/>
            <person name="Chen Z.-H."/>
        </authorList>
    </citation>
    <scope>NUCLEOTIDE SEQUENCE</scope>
    <source>
        <strain evidence="7">Whitten #5841</strain>
        <tissue evidence="7">Leaf</tissue>
    </source>
</reference>
<dbReference type="PANTHER" id="PTHR45649">
    <property type="entry name" value="AMINO-ACID PERMEASE BAT1"/>
    <property type="match status" value="1"/>
</dbReference>
<evidence type="ECO:0000256" key="1">
    <source>
        <dbReference type="ARBA" id="ARBA00004141"/>
    </source>
</evidence>
<keyword evidence="4 6" id="KW-1133">Transmembrane helix</keyword>
<evidence type="ECO:0000256" key="3">
    <source>
        <dbReference type="ARBA" id="ARBA00022692"/>
    </source>
</evidence>
<feature type="transmembrane region" description="Helical" evidence="6">
    <location>
        <begin position="250"/>
        <end position="266"/>
    </location>
</feature>
<sequence>MAWSNSVVPEIQEKVAVLDIRDVVDSGERRLLELGYKQELRREMTLFKSLAISFSTMTLFTGITPLFGQSFSYTGPAAVVWGWVIVSFFVWFVGIAMSEICSSFPTTGSLYFWAAHLAGPKWGPITSWCCAWLETIGVIAGTGAQAFAGSQILQNIILLSTGTNKDGGYFAPKGVFLAIYFMLLLIWAILNTFALNVIAIIDIFSIWWQVIGGAIIVISLPLVAPTRQSALYVFTEFHVSDSTGIQSKPYAVIMAFLVSQYSLYGYDAAAHLTEETKGADKNGPIAILSSIGIVTTFGWAYILALTFSIQEVSILSFLPFGSKSRGVFHVPLFPLGNGGLLLLELICMLSYLGFQFFDILF</sequence>
<comment type="caution">
    <text evidence="7">The sequence shown here is derived from an EMBL/GenBank/DDBJ whole genome shotgun (WGS) entry which is preliminary data.</text>
</comment>
<feature type="transmembrane region" description="Helical" evidence="6">
    <location>
        <begin position="286"/>
        <end position="309"/>
    </location>
</feature>
<comment type="subcellular location">
    <subcellularLocation>
        <location evidence="1">Membrane</location>
        <topology evidence="1">Multi-pass membrane protein</topology>
    </subcellularLocation>
</comment>
<evidence type="ECO:0000313" key="7">
    <source>
        <dbReference type="EMBL" id="KAH7423884.1"/>
    </source>
</evidence>
<keyword evidence="8" id="KW-1185">Reference proteome</keyword>
<dbReference type="EMBL" id="CM035417">
    <property type="protein sequence ID" value="KAH7423884.1"/>
    <property type="molecule type" value="Genomic_DNA"/>
</dbReference>
<evidence type="ECO:0000256" key="2">
    <source>
        <dbReference type="ARBA" id="ARBA00022448"/>
    </source>
</evidence>
<evidence type="ECO:0008006" key="9">
    <source>
        <dbReference type="Google" id="ProtNLM"/>
    </source>
</evidence>
<accession>A0A8T2TR47</accession>
<keyword evidence="2" id="KW-0813">Transport</keyword>
<dbReference type="Gene3D" id="1.20.1740.10">
    <property type="entry name" value="Amino acid/polyamine transporter I"/>
    <property type="match status" value="1"/>
</dbReference>
<dbReference type="Pfam" id="PF13520">
    <property type="entry name" value="AA_permease_2"/>
    <property type="match status" value="1"/>
</dbReference>